<name>A0A0W0FEY4_MONRR</name>
<dbReference type="Proteomes" id="UP000054988">
    <property type="component" value="Unassembled WGS sequence"/>
</dbReference>
<accession>A0A0W0FEY4</accession>
<evidence type="ECO:0000313" key="2">
    <source>
        <dbReference type="Proteomes" id="UP000054988"/>
    </source>
</evidence>
<organism evidence="1 2">
    <name type="scientific">Moniliophthora roreri</name>
    <name type="common">Frosty pod rot fungus</name>
    <name type="synonym">Monilia roreri</name>
    <dbReference type="NCBI Taxonomy" id="221103"/>
    <lineage>
        <taxon>Eukaryota</taxon>
        <taxon>Fungi</taxon>
        <taxon>Dikarya</taxon>
        <taxon>Basidiomycota</taxon>
        <taxon>Agaricomycotina</taxon>
        <taxon>Agaricomycetes</taxon>
        <taxon>Agaricomycetidae</taxon>
        <taxon>Agaricales</taxon>
        <taxon>Marasmiineae</taxon>
        <taxon>Marasmiaceae</taxon>
        <taxon>Moniliophthora</taxon>
    </lineage>
</organism>
<comment type="caution">
    <text evidence="1">The sequence shown here is derived from an EMBL/GenBank/DDBJ whole genome shotgun (WGS) entry which is preliminary data.</text>
</comment>
<protein>
    <submittedName>
        <fullName evidence="1">Uncharacterized protein</fullName>
    </submittedName>
</protein>
<evidence type="ECO:0000313" key="1">
    <source>
        <dbReference type="EMBL" id="KTB34894.1"/>
    </source>
</evidence>
<dbReference type="EMBL" id="LATX01002023">
    <property type="protein sequence ID" value="KTB34894.1"/>
    <property type="molecule type" value="Genomic_DNA"/>
</dbReference>
<sequence>MFHNASNLKFEGSATNNVQRGDQYINCRFSVPTKKVKKSDGIDKELTQFQEVIRGNIHVLRILDSRSYSNCELRQRPHKSRLKVVKEVTRTVLAAELYSTPEGKATKATVMTYRGRKARIAWKKDFRTYSQLQSPDSFQLLAINSSEIPALIFHSELVPLAHFCEGGSFWMQVYISHLAQRLGCARWHNVWMDTTLGKFVCGPIGPRHGTLFGHFERIGPLQSLIVSLGHWANNQTLG</sequence>
<dbReference type="AlphaFoldDB" id="A0A0W0FEY4"/>
<reference evidence="1 2" key="1">
    <citation type="submission" date="2015-12" db="EMBL/GenBank/DDBJ databases">
        <title>Draft genome sequence of Moniliophthora roreri, the causal agent of frosty pod rot of cacao.</title>
        <authorList>
            <person name="Aime M.C."/>
            <person name="Diaz-Valderrama J.R."/>
            <person name="Kijpornyongpan T."/>
            <person name="Phillips-Mora W."/>
        </authorList>
    </citation>
    <scope>NUCLEOTIDE SEQUENCE [LARGE SCALE GENOMIC DNA]</scope>
    <source>
        <strain evidence="1 2">MCA 2952</strain>
    </source>
</reference>
<gene>
    <name evidence="1" type="ORF">WG66_12527</name>
</gene>
<proteinExistence type="predicted"/>